<reference evidence="4 5" key="1">
    <citation type="submission" date="2023-02" db="EMBL/GenBank/DDBJ databases">
        <title>Genome sequence of Mucilaginibacter jinjuensis strain KACC 16571.</title>
        <authorList>
            <person name="Kim S."/>
            <person name="Heo J."/>
            <person name="Kwon S.-W."/>
        </authorList>
    </citation>
    <scope>NUCLEOTIDE SEQUENCE [LARGE SCALE GENOMIC DNA]</scope>
    <source>
        <strain evidence="4 5">KACC 16571</strain>
    </source>
</reference>
<protein>
    <submittedName>
        <fullName evidence="4">Fn3-like domain-containing protein</fullName>
    </submittedName>
</protein>
<organism evidence="4 5">
    <name type="scientific">Mucilaginibacter jinjuensis</name>
    <dbReference type="NCBI Taxonomy" id="1176721"/>
    <lineage>
        <taxon>Bacteria</taxon>
        <taxon>Pseudomonadati</taxon>
        <taxon>Bacteroidota</taxon>
        <taxon>Sphingobacteriia</taxon>
        <taxon>Sphingobacteriales</taxon>
        <taxon>Sphingobacteriaceae</taxon>
        <taxon>Mucilaginibacter</taxon>
    </lineage>
</organism>
<evidence type="ECO:0000313" key="4">
    <source>
        <dbReference type="EMBL" id="WCT10245.1"/>
    </source>
</evidence>
<evidence type="ECO:0000256" key="1">
    <source>
        <dbReference type="ARBA" id="ARBA00011073"/>
    </source>
</evidence>
<sequence>MQEIKKHHKRLSKLRHCWCFFVMMFLMVAEGRHTLAQAISISPSRMFFTGEKGQELTQQVTLTNTGTTALSFKASLMDWGRDSIGEKKYYPAGSQALSNAKWLEVTPSVVEIPPGSKQQVTVTMHVPADLPANAVTHSMLFLTQINEQANAKTSATHAAIGVIVKLEFGIHVYYTAPLISKKDLDFLAFYNAGVKAAGNIQVHRVAVKVKNRGEVMTDGFISFEVTNKNTGDEFKIPAKAISMLPNDEQVIYVDLPITLTGHYLLVALLDAGDETNLKVAKKEVDFTN</sequence>
<evidence type="ECO:0000259" key="3">
    <source>
        <dbReference type="Pfam" id="PF06280"/>
    </source>
</evidence>
<proteinExistence type="inferred from homology"/>
<dbReference type="Pfam" id="PF06280">
    <property type="entry name" value="fn3_5"/>
    <property type="match status" value="1"/>
</dbReference>
<keyword evidence="2" id="KW-0732">Signal</keyword>
<dbReference type="InterPro" id="IPR008962">
    <property type="entry name" value="PapD-like_sf"/>
</dbReference>
<evidence type="ECO:0000313" key="5">
    <source>
        <dbReference type="Proteomes" id="UP001216139"/>
    </source>
</evidence>
<feature type="domain" description="C5a peptidase/Subtilisin-like protease SBT2-like Fn3-like" evidence="3">
    <location>
        <begin position="54"/>
        <end position="135"/>
    </location>
</feature>
<comment type="similarity">
    <text evidence="1">Belongs to the peptidase S8 family.</text>
</comment>
<gene>
    <name evidence="4" type="ORF">PQO05_16030</name>
</gene>
<name>A0ABY7T1C6_9SPHI</name>
<dbReference type="SUPFAM" id="SSF49354">
    <property type="entry name" value="PapD-like"/>
    <property type="match status" value="1"/>
</dbReference>
<dbReference type="InterPro" id="IPR010435">
    <property type="entry name" value="C5a/SBT2-like_Fn3"/>
</dbReference>
<keyword evidence="5" id="KW-1185">Reference proteome</keyword>
<accession>A0ABY7T1C6</accession>
<dbReference type="InterPro" id="IPR013783">
    <property type="entry name" value="Ig-like_fold"/>
</dbReference>
<dbReference type="RefSeq" id="WP_273628390.1">
    <property type="nucleotide sequence ID" value="NZ_CP117167.1"/>
</dbReference>
<dbReference type="Gene3D" id="2.60.40.10">
    <property type="entry name" value="Immunoglobulins"/>
    <property type="match status" value="1"/>
</dbReference>
<dbReference type="Proteomes" id="UP001216139">
    <property type="component" value="Chromosome"/>
</dbReference>
<evidence type="ECO:0000256" key="2">
    <source>
        <dbReference type="ARBA" id="ARBA00022729"/>
    </source>
</evidence>
<dbReference type="EMBL" id="CP117167">
    <property type="protein sequence ID" value="WCT10245.1"/>
    <property type="molecule type" value="Genomic_DNA"/>
</dbReference>